<dbReference type="InterPro" id="IPR000477">
    <property type="entry name" value="RT_dom"/>
</dbReference>
<dbReference type="CDD" id="cd01647">
    <property type="entry name" value="RT_LTR"/>
    <property type="match status" value="1"/>
</dbReference>
<dbReference type="SUPFAM" id="SSF54160">
    <property type="entry name" value="Chromo domain-like"/>
    <property type="match status" value="1"/>
</dbReference>
<dbReference type="GO" id="GO:0003964">
    <property type="term" value="F:RNA-directed DNA polymerase activity"/>
    <property type="evidence" value="ECO:0007669"/>
    <property type="project" value="UniProtKB-KW"/>
</dbReference>
<evidence type="ECO:0000256" key="1">
    <source>
        <dbReference type="ARBA" id="ARBA00022670"/>
    </source>
</evidence>
<name>A0A6L2MAY5_TANCI</name>
<dbReference type="InterPro" id="IPR043128">
    <property type="entry name" value="Rev_trsase/Diguanyl_cyclase"/>
</dbReference>
<dbReference type="InterPro" id="IPR012337">
    <property type="entry name" value="RNaseH-like_sf"/>
</dbReference>
<gene>
    <name evidence="10" type="ORF">Tci_042385</name>
</gene>
<evidence type="ECO:0000256" key="4">
    <source>
        <dbReference type="ARBA" id="ARBA00022722"/>
    </source>
</evidence>
<dbReference type="InterPro" id="IPR050951">
    <property type="entry name" value="Retrovirus_Pol_polyprotein"/>
</dbReference>
<dbReference type="EMBL" id="BKCJ010006106">
    <property type="protein sequence ID" value="GEU70407.1"/>
    <property type="molecule type" value="Genomic_DNA"/>
</dbReference>
<evidence type="ECO:0000259" key="9">
    <source>
        <dbReference type="PROSITE" id="PS50878"/>
    </source>
</evidence>
<dbReference type="GO" id="GO:0004519">
    <property type="term" value="F:endonuclease activity"/>
    <property type="evidence" value="ECO:0007669"/>
    <property type="project" value="UniProtKB-KW"/>
</dbReference>
<dbReference type="Pfam" id="PF24626">
    <property type="entry name" value="SH3_Tf2-1"/>
    <property type="match status" value="1"/>
</dbReference>
<keyword evidence="5" id="KW-0255">Endonuclease</keyword>
<dbReference type="AlphaFoldDB" id="A0A6L2MAY5"/>
<keyword evidence="4" id="KW-0540">Nuclease</keyword>
<dbReference type="GO" id="GO:0006508">
    <property type="term" value="P:proteolysis"/>
    <property type="evidence" value="ECO:0007669"/>
    <property type="project" value="UniProtKB-KW"/>
</dbReference>
<keyword evidence="6" id="KW-0378">Hydrolase</keyword>
<dbReference type="Pfam" id="PF17919">
    <property type="entry name" value="RT_RNaseH_2"/>
    <property type="match status" value="1"/>
</dbReference>
<dbReference type="FunFam" id="3.30.70.270:FF:000020">
    <property type="entry name" value="Transposon Tf2-6 polyprotein-like Protein"/>
    <property type="match status" value="1"/>
</dbReference>
<dbReference type="Pfam" id="PF00078">
    <property type="entry name" value="RVT_1"/>
    <property type="match status" value="1"/>
</dbReference>
<dbReference type="InterPro" id="IPR016197">
    <property type="entry name" value="Chromo-like_dom_sf"/>
</dbReference>
<organism evidence="10">
    <name type="scientific">Tanacetum cinerariifolium</name>
    <name type="common">Dalmatian daisy</name>
    <name type="synonym">Chrysanthemum cinerariifolium</name>
    <dbReference type="NCBI Taxonomy" id="118510"/>
    <lineage>
        <taxon>Eukaryota</taxon>
        <taxon>Viridiplantae</taxon>
        <taxon>Streptophyta</taxon>
        <taxon>Embryophyta</taxon>
        <taxon>Tracheophyta</taxon>
        <taxon>Spermatophyta</taxon>
        <taxon>Magnoliopsida</taxon>
        <taxon>eudicotyledons</taxon>
        <taxon>Gunneridae</taxon>
        <taxon>Pentapetalae</taxon>
        <taxon>asterids</taxon>
        <taxon>campanulids</taxon>
        <taxon>Asterales</taxon>
        <taxon>Asteraceae</taxon>
        <taxon>Asteroideae</taxon>
        <taxon>Anthemideae</taxon>
        <taxon>Anthemidinae</taxon>
        <taxon>Tanacetum</taxon>
    </lineage>
</organism>
<evidence type="ECO:0000256" key="5">
    <source>
        <dbReference type="ARBA" id="ARBA00022759"/>
    </source>
</evidence>
<dbReference type="GO" id="GO:0003676">
    <property type="term" value="F:nucleic acid binding"/>
    <property type="evidence" value="ECO:0007669"/>
    <property type="project" value="InterPro"/>
</dbReference>
<evidence type="ECO:0000256" key="7">
    <source>
        <dbReference type="ARBA" id="ARBA00022918"/>
    </source>
</evidence>
<sequence length="663" mass="76425">MVFDNLIEGIPTPIASLLTHFHDVFAIPTSLPPMRDYDHKIVLKKWTGPIFSRPYRHHPAQKDAIEIMVKELLESRVLRPSQSPFSSLVVMVKRRMELIDELQGSHYFSKLDLRSGYHQIRMCQDDAEKTAFKTHEGHYEFLVMPFGLTNAPSTFQALMNSVFKKYLRKFVLVFFDDILVYSPNLSTHVKHLELVLLLLRRHTLFAKQSKCVFGSTIVEYLGHVITGTGVATDDTKIEAMKHWLIPSNLKQLRGFLGLTGYYRRFIKGYALSSQPLTRLLKKNAFVWTKESQYAFVHLKEAMVNALVLKLLDFNEPFIVKTDASREVATWSSDPSIIILIENLQAGNLVPNTSLGLINNLQEKGSWWWRSKLDLSAYPGLLQPLPIPTLLWSEISMDFVEGLSNSGGKTVIMAVVDRLSKYSQFMALSHPFTAIQELFKMLQVSLHFSTAYHPRSDGKTEVVNRFLECYIRCMSGEKPKEWAKWLSLAEYWEAIRQILQLYLERAQSRMKAIADLHRTKRCFEVGQWVWLKLQPHRQITVRRDKYNKLMPKYYEPFQVLAKVGHVAYKLRLPSSVKIHLVFHVSQLKLFKGDPSIVQPVMPQCDPSGSLSCVLVKVLDRKMVKEKNKLVVYVLIQWSNGSLDDATWELATALEKKFPDFPFNS</sequence>
<comment type="caution">
    <text evidence="10">The sequence shown here is derived from an EMBL/GenBank/DDBJ whole genome shotgun (WGS) entry which is preliminary data.</text>
</comment>
<dbReference type="PANTHER" id="PTHR37984:SF5">
    <property type="entry name" value="PROTEIN NYNRIN-LIKE"/>
    <property type="match status" value="1"/>
</dbReference>
<evidence type="ECO:0000313" key="10">
    <source>
        <dbReference type="EMBL" id="GEU70407.1"/>
    </source>
</evidence>
<proteinExistence type="predicted"/>
<keyword evidence="3" id="KW-0548">Nucleotidyltransferase</keyword>
<feature type="domain" description="Reverse transcriptase" evidence="9">
    <location>
        <begin position="1"/>
        <end position="225"/>
    </location>
</feature>
<keyword evidence="7" id="KW-0695">RNA-directed DNA polymerase</keyword>
<evidence type="ECO:0000256" key="8">
    <source>
        <dbReference type="ARBA" id="ARBA00023268"/>
    </source>
</evidence>
<accession>A0A6L2MAY5</accession>
<dbReference type="SUPFAM" id="SSF56672">
    <property type="entry name" value="DNA/RNA polymerases"/>
    <property type="match status" value="1"/>
</dbReference>
<reference evidence="10" key="1">
    <citation type="journal article" date="2019" name="Sci. Rep.">
        <title>Draft genome of Tanacetum cinerariifolium, the natural source of mosquito coil.</title>
        <authorList>
            <person name="Yamashiro T."/>
            <person name="Shiraishi A."/>
            <person name="Satake H."/>
            <person name="Nakayama K."/>
        </authorList>
    </citation>
    <scope>NUCLEOTIDE SEQUENCE</scope>
</reference>
<evidence type="ECO:0000256" key="2">
    <source>
        <dbReference type="ARBA" id="ARBA00022679"/>
    </source>
</evidence>
<dbReference type="FunFam" id="3.10.10.10:FF:000007">
    <property type="entry name" value="Retrovirus-related Pol polyprotein from transposon 17.6-like Protein"/>
    <property type="match status" value="1"/>
</dbReference>
<dbReference type="PROSITE" id="PS50878">
    <property type="entry name" value="RT_POL"/>
    <property type="match status" value="1"/>
</dbReference>
<dbReference type="Gene3D" id="3.30.420.10">
    <property type="entry name" value="Ribonuclease H-like superfamily/Ribonuclease H"/>
    <property type="match status" value="1"/>
</dbReference>
<dbReference type="Gene3D" id="3.30.70.270">
    <property type="match status" value="2"/>
</dbReference>
<dbReference type="SUPFAM" id="SSF53098">
    <property type="entry name" value="Ribonuclease H-like"/>
    <property type="match status" value="1"/>
</dbReference>
<protein>
    <recommendedName>
        <fullName evidence="9">Reverse transcriptase domain-containing protein</fullName>
    </recommendedName>
</protein>
<dbReference type="Gene3D" id="3.10.10.10">
    <property type="entry name" value="HIV Type 1 Reverse Transcriptase, subunit A, domain 1"/>
    <property type="match status" value="2"/>
</dbReference>
<keyword evidence="2" id="KW-0808">Transferase</keyword>
<evidence type="ECO:0000256" key="6">
    <source>
        <dbReference type="ARBA" id="ARBA00022801"/>
    </source>
</evidence>
<dbReference type="PANTHER" id="PTHR37984">
    <property type="entry name" value="PROTEIN CBG26694"/>
    <property type="match status" value="1"/>
</dbReference>
<dbReference type="InterPro" id="IPR043502">
    <property type="entry name" value="DNA/RNA_pol_sf"/>
</dbReference>
<evidence type="ECO:0000256" key="3">
    <source>
        <dbReference type="ARBA" id="ARBA00022695"/>
    </source>
</evidence>
<dbReference type="GO" id="GO:0008233">
    <property type="term" value="F:peptidase activity"/>
    <property type="evidence" value="ECO:0007669"/>
    <property type="project" value="UniProtKB-KW"/>
</dbReference>
<keyword evidence="8" id="KW-0511">Multifunctional enzyme</keyword>
<dbReference type="InterPro" id="IPR041577">
    <property type="entry name" value="RT_RNaseH_2"/>
</dbReference>
<dbReference type="InterPro" id="IPR056924">
    <property type="entry name" value="SH3_Tf2-1"/>
</dbReference>
<dbReference type="InterPro" id="IPR036397">
    <property type="entry name" value="RNaseH_sf"/>
</dbReference>
<keyword evidence="1" id="KW-0645">Protease</keyword>